<keyword evidence="2" id="KW-1185">Reference proteome</keyword>
<name>A0ABD5S383_9EURY</name>
<dbReference type="Proteomes" id="UP001596328">
    <property type="component" value="Unassembled WGS sequence"/>
</dbReference>
<feature type="non-terminal residue" evidence="1">
    <location>
        <position position="1"/>
    </location>
</feature>
<dbReference type="PANTHER" id="PTHR42201">
    <property type="entry name" value="TAXIS PROTEIN"/>
    <property type="match status" value="1"/>
</dbReference>
<evidence type="ECO:0000313" key="1">
    <source>
        <dbReference type="EMBL" id="MFC6726060.1"/>
    </source>
</evidence>
<dbReference type="AlphaFoldDB" id="A0ABD5S383"/>
<sequence>ARVSGYVSLQFGDEVVLVAAENHDEFEADLYRALLDQQTVFAKHPAVAGGVVQDTTWERARIKIGEDSLDVATQSGEFVELDLNDIGGVETAERTVKGEKRQVLEAEHTEGSTSVQTHLSGTERQCRFIEAYLRQGEERNKANVDLDESDREVLMALYSGVSPFEIPNFLGMDTDRVENIFEELIELEVLEEVRVRREVSLKPRGRNIASEAMNDQ</sequence>
<organism evidence="1 2">
    <name type="scientific">Halobium palmae</name>
    <dbReference type="NCBI Taxonomy" id="1776492"/>
    <lineage>
        <taxon>Archaea</taxon>
        <taxon>Methanobacteriati</taxon>
        <taxon>Methanobacteriota</taxon>
        <taxon>Stenosarchaea group</taxon>
        <taxon>Halobacteria</taxon>
        <taxon>Halobacteriales</taxon>
        <taxon>Haloferacaceae</taxon>
        <taxon>Halobium</taxon>
    </lineage>
</organism>
<dbReference type="EMBL" id="JBHSWU010000865">
    <property type="protein sequence ID" value="MFC6726060.1"/>
    <property type="molecule type" value="Genomic_DNA"/>
</dbReference>
<dbReference type="InterPro" id="IPR007381">
    <property type="entry name" value="CheF1/F2"/>
</dbReference>
<proteinExistence type="predicted"/>
<accession>A0ABD5S383</accession>
<comment type="caution">
    <text evidence="1">The sequence shown here is derived from an EMBL/GenBank/DDBJ whole genome shotgun (WGS) entry which is preliminary data.</text>
</comment>
<protein>
    <submittedName>
        <fullName evidence="1">CheF family chemotaxis protein</fullName>
    </submittedName>
</protein>
<reference evidence="1 2" key="1">
    <citation type="journal article" date="2019" name="Int. J. Syst. Evol. Microbiol.">
        <title>The Global Catalogue of Microorganisms (GCM) 10K type strain sequencing project: providing services to taxonomists for standard genome sequencing and annotation.</title>
        <authorList>
            <consortium name="The Broad Institute Genomics Platform"/>
            <consortium name="The Broad Institute Genome Sequencing Center for Infectious Disease"/>
            <person name="Wu L."/>
            <person name="Ma J."/>
        </authorList>
    </citation>
    <scope>NUCLEOTIDE SEQUENCE [LARGE SCALE GENOMIC DNA]</scope>
    <source>
        <strain evidence="1 2">NBRC 111368</strain>
    </source>
</reference>
<dbReference type="PANTHER" id="PTHR42201:SF1">
    <property type="entry name" value="TAXIS PROTEIN"/>
    <property type="match status" value="1"/>
</dbReference>
<dbReference type="Pfam" id="PF04283">
    <property type="entry name" value="CheF-arch"/>
    <property type="match status" value="1"/>
</dbReference>
<gene>
    <name evidence="1" type="ORF">ACFQE1_17160</name>
</gene>
<evidence type="ECO:0000313" key="2">
    <source>
        <dbReference type="Proteomes" id="UP001596328"/>
    </source>
</evidence>